<dbReference type="Proteomes" id="UP001139486">
    <property type="component" value="Unassembled WGS sequence"/>
</dbReference>
<dbReference type="RefSeq" id="WP_254289653.1">
    <property type="nucleotide sequence ID" value="NZ_JAMLDY010000014.1"/>
</dbReference>
<organism evidence="1 2">
    <name type="scientific">Sphingomonas liriopis</name>
    <dbReference type="NCBI Taxonomy" id="2949094"/>
    <lineage>
        <taxon>Bacteria</taxon>
        <taxon>Pseudomonadati</taxon>
        <taxon>Pseudomonadota</taxon>
        <taxon>Alphaproteobacteria</taxon>
        <taxon>Sphingomonadales</taxon>
        <taxon>Sphingomonadaceae</taxon>
        <taxon>Sphingomonas</taxon>
    </lineage>
</organism>
<sequence length="337" mass="37256">MSTTNAPPAVTGWGFLDIDAEHYHADPAPRPSMSSGLLATVVTGTIAQAKEGHPRLTPRDEPEEDNKKFDIGTVAHTLVLGKGREIDVVDADAWTTAAAKAARKDSKAAGRTPVLRKHYEQAEAMRVALFEQLAVMKGEQDTFTPEAGVSEQAGFWQEPTPLGKMWGRALYDWRRTDRLVIRDYKTYNGQQGADPDGFIKGIIGTGKDVQDPWYSRGFAAIAGLEAGETIPFDAVDFKFVVQDPNPPYLVAVVALNDRHWSNERCQWAIDRWAAAAGANLWRGFVPAVHYVDPPTWAKTAWEARMLREWEGEQAMLEQGIPALALKEPDAYRVEQAA</sequence>
<evidence type="ECO:0000313" key="1">
    <source>
        <dbReference type="EMBL" id="MCP3735653.1"/>
    </source>
</evidence>
<proteinExistence type="predicted"/>
<dbReference type="InterPro" id="IPR011604">
    <property type="entry name" value="PDDEXK-like_dom_sf"/>
</dbReference>
<accession>A0A9X2HR51</accession>
<dbReference type="AlphaFoldDB" id="A0A9X2HR51"/>
<dbReference type="EMBL" id="JAMLDY010000014">
    <property type="protein sequence ID" value="MCP3735653.1"/>
    <property type="molecule type" value="Genomic_DNA"/>
</dbReference>
<reference evidence="1" key="1">
    <citation type="submission" date="2022-05" db="EMBL/GenBank/DDBJ databases">
        <title>Sphingomonas sp. strain RP10 Genome sequencing and assembly.</title>
        <authorList>
            <person name="Kim I."/>
        </authorList>
    </citation>
    <scope>NUCLEOTIDE SEQUENCE</scope>
    <source>
        <strain evidence="1">RP10</strain>
    </source>
</reference>
<comment type="caution">
    <text evidence="1">The sequence shown here is derived from an EMBL/GenBank/DDBJ whole genome shotgun (WGS) entry which is preliminary data.</text>
</comment>
<protein>
    <submittedName>
        <fullName evidence="1">Uncharacterized protein</fullName>
    </submittedName>
</protein>
<name>A0A9X2HR51_9SPHN</name>
<evidence type="ECO:0000313" key="2">
    <source>
        <dbReference type="Proteomes" id="UP001139486"/>
    </source>
</evidence>
<keyword evidence="2" id="KW-1185">Reference proteome</keyword>
<gene>
    <name evidence="1" type="ORF">M9979_12290</name>
</gene>
<dbReference type="Gene3D" id="3.90.320.10">
    <property type="match status" value="1"/>
</dbReference>